<name>A0A4Y3QGH4_MICTE</name>
<evidence type="ECO:0000313" key="3">
    <source>
        <dbReference type="EMBL" id="GEB44252.1"/>
    </source>
</evidence>
<proteinExistence type="predicted"/>
<feature type="domain" description="HTH cro/C1-type" evidence="2">
    <location>
        <begin position="41"/>
        <end position="95"/>
    </location>
</feature>
<dbReference type="AlphaFoldDB" id="A0A4Y3QGH4"/>
<gene>
    <name evidence="3" type="ORF">MTE01_01970</name>
</gene>
<dbReference type="InterPro" id="IPR010982">
    <property type="entry name" value="Lambda_DNA-bd_dom_sf"/>
</dbReference>
<reference evidence="3 4" key="1">
    <citation type="submission" date="2019-06" db="EMBL/GenBank/DDBJ databases">
        <title>Whole genome shotgun sequence of Microbacterium testaceum NBRC 12675.</title>
        <authorList>
            <person name="Hosoyama A."/>
            <person name="Uohara A."/>
            <person name="Ohji S."/>
            <person name="Ichikawa N."/>
        </authorList>
    </citation>
    <scope>NUCLEOTIDE SEQUENCE [LARGE SCALE GENOMIC DNA]</scope>
    <source>
        <strain evidence="3 4">NBRC 12675</strain>
    </source>
</reference>
<dbReference type="Proteomes" id="UP000319525">
    <property type="component" value="Unassembled WGS sequence"/>
</dbReference>
<organism evidence="3 4">
    <name type="scientific">Microbacterium testaceum</name>
    <name type="common">Aureobacterium testaceum</name>
    <name type="synonym">Brevibacterium testaceum</name>
    <dbReference type="NCBI Taxonomy" id="2033"/>
    <lineage>
        <taxon>Bacteria</taxon>
        <taxon>Bacillati</taxon>
        <taxon>Actinomycetota</taxon>
        <taxon>Actinomycetes</taxon>
        <taxon>Micrococcales</taxon>
        <taxon>Microbacteriaceae</taxon>
        <taxon>Microbacterium</taxon>
    </lineage>
</organism>
<evidence type="ECO:0000313" key="4">
    <source>
        <dbReference type="Proteomes" id="UP000319525"/>
    </source>
</evidence>
<comment type="caution">
    <text evidence="3">The sequence shown here is derived from an EMBL/GenBank/DDBJ whole genome shotgun (WGS) entry which is preliminary data.</text>
</comment>
<protein>
    <recommendedName>
        <fullName evidence="2">HTH cro/C1-type domain-containing protein</fullName>
    </recommendedName>
</protein>
<dbReference type="SUPFAM" id="SSF47413">
    <property type="entry name" value="lambda repressor-like DNA-binding domains"/>
    <property type="match status" value="1"/>
</dbReference>
<feature type="region of interest" description="Disordered" evidence="1">
    <location>
        <begin position="1"/>
        <end position="49"/>
    </location>
</feature>
<dbReference type="EMBL" id="BJML01000001">
    <property type="protein sequence ID" value="GEB44252.1"/>
    <property type="molecule type" value="Genomic_DNA"/>
</dbReference>
<dbReference type="Gene3D" id="1.10.260.40">
    <property type="entry name" value="lambda repressor-like DNA-binding domains"/>
    <property type="match status" value="1"/>
</dbReference>
<dbReference type="OrthoDB" id="5083635at2"/>
<dbReference type="InterPro" id="IPR001387">
    <property type="entry name" value="Cro/C1-type_HTH"/>
</dbReference>
<dbReference type="GO" id="GO:0003677">
    <property type="term" value="F:DNA binding"/>
    <property type="evidence" value="ECO:0007669"/>
    <property type="project" value="InterPro"/>
</dbReference>
<dbReference type="Pfam" id="PF01381">
    <property type="entry name" value="HTH_3"/>
    <property type="match status" value="1"/>
</dbReference>
<accession>A0A4Y3QGH4</accession>
<dbReference type="CDD" id="cd00093">
    <property type="entry name" value="HTH_XRE"/>
    <property type="match status" value="1"/>
</dbReference>
<dbReference type="SMART" id="SM00530">
    <property type="entry name" value="HTH_XRE"/>
    <property type="match status" value="1"/>
</dbReference>
<evidence type="ECO:0000259" key="2">
    <source>
        <dbReference type="PROSITE" id="PS50943"/>
    </source>
</evidence>
<evidence type="ECO:0000256" key="1">
    <source>
        <dbReference type="SAM" id="MobiDB-lite"/>
    </source>
</evidence>
<dbReference type="PROSITE" id="PS50943">
    <property type="entry name" value="HTH_CROC1"/>
    <property type="match status" value="1"/>
</dbReference>
<sequence>MFDSLKRFHPPGETGGLSYAGGMARKKKTPHPFDRHLGSAIRAARRRRDVTREALARQTGIPLSNLKRREDGVNETTVSELERIAAVLRVPTREIVDMALVDYSDDGSTSSGSPHDGLVKLLASMSEAPRTLDETDNVTYLGHVSPGLLDAANTDERTRSTD</sequence>